<evidence type="ECO:0000313" key="2">
    <source>
        <dbReference type="Proteomes" id="UP000748752"/>
    </source>
</evidence>
<accession>A0ABS1CG25</accession>
<dbReference type="PANTHER" id="PTHR42958:SF4">
    <property type="entry name" value="HYDROGENASE EXPRESSION_FORMATION PROTEIN HUPK"/>
    <property type="match status" value="1"/>
</dbReference>
<keyword evidence="2" id="KW-1185">Reference proteome</keyword>
<dbReference type="PANTHER" id="PTHR42958">
    <property type="entry name" value="HYDROGENASE-2 LARGE CHAIN"/>
    <property type="match status" value="1"/>
</dbReference>
<sequence length="434" mass="44058">MSDLAGQLHIRLHTDAAPAVRITSSRPLTAARVLAGKPVATVAGQLPLLFSVCGTAQAVACARACEAALGLAPAPSAREARTLLLRAETAKEHLWRLLLDWPKALARLDAAQGAVHLAAQSAEREAAMAAAMRAFLQLRAVLGTGGDPFLPGAGSIRPAADGVDAARAVLAATATEQVFGADAGQWLATTPTAADLHHWAADTATPAAALVRAVTGAGLADFGRCDVDPLPAAAEASGLLHQLAPLLADADADAFVAAPRLDGQARETTPLARELARGGLVAALVADHGNGLLPRLAALLAELARDTARLGARVQDATDEPEDAAIAVAAEPGTDLGPCVGVGAAPAARGLLVHRVVVSPAATPDSAQVRDYRILAPTEWNFHPEGVVARGLADIAAAGAGQRAATSASGHLEALARLHVTAVDPCVDYRLSVS</sequence>
<dbReference type="RefSeq" id="WP_200236171.1">
    <property type="nucleotide sequence ID" value="NZ_NRRV01000017.1"/>
</dbReference>
<organism evidence="1 2">
    <name type="scientific">Thiohalocapsa halophila</name>
    <dbReference type="NCBI Taxonomy" id="69359"/>
    <lineage>
        <taxon>Bacteria</taxon>
        <taxon>Pseudomonadati</taxon>
        <taxon>Pseudomonadota</taxon>
        <taxon>Gammaproteobacteria</taxon>
        <taxon>Chromatiales</taxon>
        <taxon>Chromatiaceae</taxon>
        <taxon>Thiohalocapsa</taxon>
    </lineage>
</organism>
<proteinExistence type="predicted"/>
<dbReference type="EMBL" id="NRRV01000017">
    <property type="protein sequence ID" value="MBK1630872.1"/>
    <property type="molecule type" value="Genomic_DNA"/>
</dbReference>
<gene>
    <name evidence="1" type="ORF">CKO31_08975</name>
</gene>
<dbReference type="InterPro" id="IPR029014">
    <property type="entry name" value="NiFe-Hase_large"/>
</dbReference>
<name>A0ABS1CG25_9GAMM</name>
<evidence type="ECO:0000313" key="1">
    <source>
        <dbReference type="EMBL" id="MBK1630872.1"/>
    </source>
</evidence>
<dbReference type="Proteomes" id="UP000748752">
    <property type="component" value="Unassembled WGS sequence"/>
</dbReference>
<evidence type="ECO:0008006" key="3">
    <source>
        <dbReference type="Google" id="ProtNLM"/>
    </source>
</evidence>
<protein>
    <recommendedName>
        <fullName evidence="3">Ni,Fe-hydrogenase I large subunit</fullName>
    </recommendedName>
</protein>
<dbReference type="SUPFAM" id="SSF56762">
    <property type="entry name" value="HydB/Nqo4-like"/>
    <property type="match status" value="1"/>
</dbReference>
<dbReference type="Gene3D" id="1.10.645.10">
    <property type="entry name" value="Cytochrome-c3 Hydrogenase, chain B"/>
    <property type="match status" value="1"/>
</dbReference>
<comment type="caution">
    <text evidence="1">The sequence shown here is derived from an EMBL/GenBank/DDBJ whole genome shotgun (WGS) entry which is preliminary data.</text>
</comment>
<reference evidence="1 2" key="1">
    <citation type="journal article" date="2020" name="Microorganisms">
        <title>Osmotic Adaptation and Compatible Solute Biosynthesis of Phototrophic Bacteria as Revealed from Genome Analyses.</title>
        <authorList>
            <person name="Imhoff J.F."/>
            <person name="Rahn T."/>
            <person name="Kunzel S."/>
            <person name="Keller A."/>
            <person name="Neulinger S.C."/>
        </authorList>
    </citation>
    <scope>NUCLEOTIDE SEQUENCE [LARGE SCALE GENOMIC DNA]</scope>
    <source>
        <strain evidence="1 2">DSM 6210</strain>
    </source>
</reference>
<dbReference type="InterPro" id="IPR050867">
    <property type="entry name" value="NiFe/NiFeSe_hydrgnase_LSU"/>
</dbReference>